<evidence type="ECO:0000313" key="2">
    <source>
        <dbReference type="Proteomes" id="UP000240996"/>
    </source>
</evidence>
<dbReference type="InterPro" id="IPR021508">
    <property type="entry name" value="Gp17-like"/>
</dbReference>
<proteinExistence type="predicted"/>
<dbReference type="InterPro" id="IPR053745">
    <property type="entry name" value="Viral_Tail_Comp_sf"/>
</dbReference>
<reference evidence="1 2" key="1">
    <citation type="submission" date="2018-04" db="EMBL/GenBank/DDBJ databases">
        <title>Genomic Encyclopedia of Type Strains, Phase III (KMG-III): the genomes of soil and plant-associated and newly described type strains.</title>
        <authorList>
            <person name="Whitman W."/>
        </authorList>
    </citation>
    <scope>NUCLEOTIDE SEQUENCE [LARGE SCALE GENOMIC DNA]</scope>
    <source>
        <strain evidence="1 2">NW12</strain>
    </source>
</reference>
<dbReference type="Pfam" id="PF11367">
    <property type="entry name" value="Tail_completion_gp17"/>
    <property type="match status" value="1"/>
</dbReference>
<dbReference type="EMBL" id="PZZN01000001">
    <property type="protein sequence ID" value="PTM47504.1"/>
    <property type="molecule type" value="Genomic_DNA"/>
</dbReference>
<gene>
    <name evidence="1" type="ORF">C8J24_0902</name>
</gene>
<dbReference type="Proteomes" id="UP000240996">
    <property type="component" value="Unassembled WGS sequence"/>
</dbReference>
<dbReference type="RefSeq" id="WP_166746353.1">
    <property type="nucleotide sequence ID" value="NZ_JAAOYQ010000001.1"/>
</dbReference>
<accession>A0A2T4YUL8</accession>
<dbReference type="AlphaFoldDB" id="A0A2T4YUL8"/>
<sequence length="127" mass="14056">MSARGVLQAGVVARLQAVLEGGVYDAPPVRSALPYAVVDEPVLSDWSTTTWRGREGRVVVTLHDGGERPVRLRAALAAAEEAVEALDADLGEGWRLVRVQMLRSRVLRVGERWRGTSEFLVRMYRES</sequence>
<comment type="caution">
    <text evidence="1">The sequence shown here is derived from an EMBL/GenBank/DDBJ whole genome shotgun (WGS) entry which is preliminary data.</text>
</comment>
<name>A0A2T4YUL8_9SPHN</name>
<keyword evidence="2" id="KW-1185">Reference proteome</keyword>
<evidence type="ECO:0000313" key="1">
    <source>
        <dbReference type="EMBL" id="PTM47504.1"/>
    </source>
</evidence>
<organism evidence="1 2">
    <name type="scientific">Sphingomonas aerolata</name>
    <dbReference type="NCBI Taxonomy" id="185951"/>
    <lineage>
        <taxon>Bacteria</taxon>
        <taxon>Pseudomonadati</taxon>
        <taxon>Pseudomonadota</taxon>
        <taxon>Alphaproteobacteria</taxon>
        <taxon>Sphingomonadales</taxon>
        <taxon>Sphingomonadaceae</taxon>
        <taxon>Sphingomonas</taxon>
    </lineage>
</organism>
<dbReference type="Gene3D" id="3.30.2000.30">
    <property type="match status" value="1"/>
</dbReference>
<protein>
    <submittedName>
        <fullName evidence="1">Uncharacterized protein DUF3168</fullName>
    </submittedName>
</protein>